<organism evidence="6 7">
    <name type="scientific">Chloroherpeton thalassium (strain ATCC 35110 / GB-78)</name>
    <dbReference type="NCBI Taxonomy" id="517418"/>
    <lineage>
        <taxon>Bacteria</taxon>
        <taxon>Pseudomonadati</taxon>
        <taxon>Chlorobiota</taxon>
        <taxon>Chlorobiia</taxon>
        <taxon>Chlorobiales</taxon>
        <taxon>Chloroherpetonaceae</taxon>
        <taxon>Chloroherpeton</taxon>
    </lineage>
</organism>
<sequence>MRGEKKALRFRLKIVMTVLLCGAISLTGCARKSDEQRRSKSGKAVIQNTGSDTMVNLAQAWAEEYATVDSTVSVEVSGGGSGTGIAALINGTVDIANCSRKIEPDERKRAEENTGKTPDEFVVAYDALAVFVSKQNPLSEISLSQLAEIYGENGSITKWSQLGITGMKRDEIIVINRQSNSGTYHYFREAVLGKKRDFRLGTYDMHGSKDVVEVVARTPGAIGFSGMGYATHDVKMLRICVSEADSAFLPNIQNALSGKYPIARPLLMYTIGEPTPVIKNYLDWIFSKHGQKIVALNGYIPLTADAHLGNHFSEGR</sequence>
<dbReference type="STRING" id="517418.Ctha_0917"/>
<dbReference type="HOGENOM" id="CLU_026228_5_1_10"/>
<dbReference type="KEGG" id="cts:Ctha_0917"/>
<dbReference type="Gene3D" id="3.40.190.10">
    <property type="entry name" value="Periplasmic binding protein-like II"/>
    <property type="match status" value="2"/>
</dbReference>
<dbReference type="SUPFAM" id="SSF53850">
    <property type="entry name" value="Periplasmic binding protein-like II"/>
    <property type="match status" value="1"/>
</dbReference>
<dbReference type="GO" id="GO:0042301">
    <property type="term" value="F:phosphate ion binding"/>
    <property type="evidence" value="ECO:0007669"/>
    <property type="project" value="UniProtKB-UniRule"/>
</dbReference>
<gene>
    <name evidence="6" type="ordered locus">Ctha_0917</name>
</gene>
<dbReference type="InterPro" id="IPR024370">
    <property type="entry name" value="PBP_domain"/>
</dbReference>
<comment type="function">
    <text evidence="4">Involved in the system for phosphate transport across the cytoplasmic membrane.</text>
</comment>
<evidence type="ECO:0000256" key="1">
    <source>
        <dbReference type="ARBA" id="ARBA00008725"/>
    </source>
</evidence>
<dbReference type="NCBIfam" id="TIGR02136">
    <property type="entry name" value="ptsS_2"/>
    <property type="match status" value="1"/>
</dbReference>
<dbReference type="Proteomes" id="UP000001208">
    <property type="component" value="Chromosome"/>
</dbReference>
<keyword evidence="3" id="KW-0732">Signal</keyword>
<accession>B3QXA8</accession>
<dbReference type="EMBL" id="CP001100">
    <property type="protein sequence ID" value="ACF13382.1"/>
    <property type="molecule type" value="Genomic_DNA"/>
</dbReference>
<dbReference type="CDD" id="cd13653">
    <property type="entry name" value="PBP2_phosphate_like_1"/>
    <property type="match status" value="1"/>
</dbReference>
<dbReference type="PANTHER" id="PTHR30570:SF1">
    <property type="entry name" value="PHOSPHATE-BINDING PROTEIN PSTS"/>
    <property type="match status" value="1"/>
</dbReference>
<dbReference type="PANTHER" id="PTHR30570">
    <property type="entry name" value="PERIPLASMIC PHOSPHATE BINDING COMPONENT OF PHOSPHATE ABC TRANSPORTER"/>
    <property type="match status" value="1"/>
</dbReference>
<keyword evidence="4" id="KW-0592">Phosphate transport</keyword>
<dbReference type="InterPro" id="IPR011862">
    <property type="entry name" value="Phos-bd"/>
</dbReference>
<name>B3QXA8_CHLT3</name>
<keyword evidence="2 4" id="KW-0813">Transport</keyword>
<dbReference type="OrthoDB" id="9783488at2"/>
<dbReference type="PROSITE" id="PS51257">
    <property type="entry name" value="PROKAR_LIPOPROTEIN"/>
    <property type="match status" value="1"/>
</dbReference>
<reference evidence="6 7" key="1">
    <citation type="submission" date="2008-06" db="EMBL/GenBank/DDBJ databases">
        <title>Complete sequence of Chloroherpeton thalassium ATCC 35110.</title>
        <authorList>
            <consortium name="US DOE Joint Genome Institute"/>
            <person name="Lucas S."/>
            <person name="Copeland A."/>
            <person name="Lapidus A."/>
            <person name="Glavina del Rio T."/>
            <person name="Dalin E."/>
            <person name="Tice H."/>
            <person name="Bruce D."/>
            <person name="Goodwin L."/>
            <person name="Pitluck S."/>
            <person name="Schmutz J."/>
            <person name="Larimer F."/>
            <person name="Land M."/>
            <person name="Hauser L."/>
            <person name="Kyrpides N."/>
            <person name="Mikhailova N."/>
            <person name="Liu Z."/>
            <person name="Li T."/>
            <person name="Zhao F."/>
            <person name="Overmann J."/>
            <person name="Bryant D.A."/>
            <person name="Richardson P."/>
        </authorList>
    </citation>
    <scope>NUCLEOTIDE SEQUENCE [LARGE SCALE GENOMIC DNA]</scope>
    <source>
        <strain evidence="7">ATCC 35110 / GB-78</strain>
    </source>
</reference>
<evidence type="ECO:0000313" key="6">
    <source>
        <dbReference type="EMBL" id="ACF13382.1"/>
    </source>
</evidence>
<proteinExistence type="inferred from homology"/>
<dbReference type="AlphaFoldDB" id="B3QXA8"/>
<dbReference type="GO" id="GO:0006817">
    <property type="term" value="P:phosphate ion transport"/>
    <property type="evidence" value="ECO:0007669"/>
    <property type="project" value="UniProtKB-UniRule"/>
</dbReference>
<dbReference type="Pfam" id="PF12849">
    <property type="entry name" value="PBP_like_2"/>
    <property type="match status" value="1"/>
</dbReference>
<evidence type="ECO:0000259" key="5">
    <source>
        <dbReference type="Pfam" id="PF12849"/>
    </source>
</evidence>
<evidence type="ECO:0000313" key="7">
    <source>
        <dbReference type="Proteomes" id="UP000001208"/>
    </source>
</evidence>
<protein>
    <recommendedName>
        <fullName evidence="4">Phosphate-binding protein</fullName>
    </recommendedName>
</protein>
<dbReference type="eggNOG" id="COG0226">
    <property type="taxonomic scope" value="Bacteria"/>
</dbReference>
<evidence type="ECO:0000256" key="2">
    <source>
        <dbReference type="ARBA" id="ARBA00022448"/>
    </source>
</evidence>
<evidence type="ECO:0000256" key="3">
    <source>
        <dbReference type="ARBA" id="ARBA00022729"/>
    </source>
</evidence>
<feature type="domain" description="PBP" evidence="5">
    <location>
        <begin position="41"/>
        <end position="288"/>
    </location>
</feature>
<dbReference type="InterPro" id="IPR050811">
    <property type="entry name" value="Phosphate_ABC_transporter"/>
</dbReference>
<comment type="similarity">
    <text evidence="1 4">Belongs to the PstS family.</text>
</comment>
<keyword evidence="7" id="KW-1185">Reference proteome</keyword>
<evidence type="ECO:0000256" key="4">
    <source>
        <dbReference type="RuleBase" id="RU367119"/>
    </source>
</evidence>